<dbReference type="Gene3D" id="3.40.630.190">
    <property type="entry name" value="LCP protein"/>
    <property type="match status" value="1"/>
</dbReference>
<name>A0A0G1PEA2_9BACT</name>
<gene>
    <name evidence="4" type="ORF">UX45_C0030G0007</name>
</gene>
<dbReference type="InterPro" id="IPR027381">
    <property type="entry name" value="LytR/CpsA/Psr_C"/>
</dbReference>
<comment type="caution">
    <text evidence="4">The sequence shown here is derived from an EMBL/GenBank/DDBJ whole genome shotgun (WGS) entry which is preliminary data.</text>
</comment>
<dbReference type="AlphaFoldDB" id="A0A0G1PEA2"/>
<evidence type="ECO:0000259" key="2">
    <source>
        <dbReference type="Pfam" id="PF03816"/>
    </source>
</evidence>
<dbReference type="Gene3D" id="3.30.70.2390">
    <property type="match status" value="1"/>
</dbReference>
<proteinExistence type="inferred from homology"/>
<dbReference type="EMBL" id="LCMG01000030">
    <property type="protein sequence ID" value="KKU31081.1"/>
    <property type="molecule type" value="Genomic_DNA"/>
</dbReference>
<sequence>MLSYSSYAMEKIKVDLLRQKYQLDATRKQPFFVYGKFLLTALIFCAVFSAAFSYQVTTTNNANSSFSFFSTLSQMVGTGERTLDGENEDRVNILLLGVGGEGHEGPQLSDTMIFASWQPSTDAVGTISVPRDLSVPIPGYGWYKINHANAYGELEQKDNGPTLASTVVENILLQPVHYYVRVDFDGFAQLIDDLGGIDVYVEQTFADYAYPIHGMEMAECEIVTETEEIMDEETLVDEAAQEVMAPSYDCRFETISFEQGWVAMDGETALKFVRSRHGTNGESSDFARSRRQQQVLIAVKNKIFSTSTLLNPSRISSILNTLEDNIATNLSVWEIVRLAKVLRSIDTSQIASHVLDTSESSPLYATIMDGAYVLLPKNNDWRPIQAMASSIFLSDEEIAAQGLTDTVSWIMNDPNAIKVEVQNGTTTAGLASATSQKLDALGLAVLKIGNASKRDYAYTTVYDFTNGAKASDLQTICDVIKADIIVSPSGWIASGSLIPQEEIAALVDDLPNLATQSPLDFLIILGATSPDPLTSL</sequence>
<comment type="similarity">
    <text evidence="1">Belongs to the LytR/CpsA/Psr (LCP) family.</text>
</comment>
<evidence type="ECO:0000313" key="4">
    <source>
        <dbReference type="EMBL" id="KKU31081.1"/>
    </source>
</evidence>
<dbReference type="PANTHER" id="PTHR33392">
    <property type="entry name" value="POLYISOPRENYL-TEICHOIC ACID--PEPTIDOGLYCAN TEICHOIC ACID TRANSFERASE TAGU"/>
    <property type="match status" value="1"/>
</dbReference>
<dbReference type="Proteomes" id="UP000034705">
    <property type="component" value="Unassembled WGS sequence"/>
</dbReference>
<organism evidence="4 5">
    <name type="scientific">Candidatus Uhrbacteria bacterium GW2011_GWF2_46_218</name>
    <dbReference type="NCBI Taxonomy" id="1619001"/>
    <lineage>
        <taxon>Bacteria</taxon>
        <taxon>Candidatus Uhriibacteriota</taxon>
    </lineage>
</organism>
<dbReference type="InterPro" id="IPR050922">
    <property type="entry name" value="LytR/CpsA/Psr_CW_biosynth"/>
</dbReference>
<feature type="domain" description="LytR/CpsA/Psr regulator C-terminal" evidence="3">
    <location>
        <begin position="417"/>
        <end position="474"/>
    </location>
</feature>
<dbReference type="InterPro" id="IPR004474">
    <property type="entry name" value="LytR_CpsA_psr"/>
</dbReference>
<accession>A0A0G1PEA2</accession>
<dbReference type="PANTHER" id="PTHR33392:SF6">
    <property type="entry name" value="POLYISOPRENYL-TEICHOIC ACID--PEPTIDOGLYCAN TEICHOIC ACID TRANSFERASE TAGU"/>
    <property type="match status" value="1"/>
</dbReference>
<dbReference type="Pfam" id="PF13399">
    <property type="entry name" value="LytR_C"/>
    <property type="match status" value="1"/>
</dbReference>
<evidence type="ECO:0000313" key="5">
    <source>
        <dbReference type="Proteomes" id="UP000034705"/>
    </source>
</evidence>
<evidence type="ECO:0000259" key="3">
    <source>
        <dbReference type="Pfam" id="PF13399"/>
    </source>
</evidence>
<feature type="domain" description="Cell envelope-related transcriptional attenuator" evidence="2">
    <location>
        <begin position="109"/>
        <end position="303"/>
    </location>
</feature>
<dbReference type="Pfam" id="PF03816">
    <property type="entry name" value="LytR_cpsA_psr"/>
    <property type="match status" value="1"/>
</dbReference>
<protein>
    <submittedName>
        <fullName evidence="4">Cell envelope-related transcriptional attenuator</fullName>
    </submittedName>
</protein>
<evidence type="ECO:0000256" key="1">
    <source>
        <dbReference type="ARBA" id="ARBA00006068"/>
    </source>
</evidence>
<dbReference type="NCBIfam" id="TIGR00350">
    <property type="entry name" value="lytR_cpsA_psr"/>
    <property type="match status" value="1"/>
</dbReference>
<reference evidence="4 5" key="1">
    <citation type="journal article" date="2015" name="Nature">
        <title>rRNA introns, odd ribosomes, and small enigmatic genomes across a large radiation of phyla.</title>
        <authorList>
            <person name="Brown C.T."/>
            <person name="Hug L.A."/>
            <person name="Thomas B.C."/>
            <person name="Sharon I."/>
            <person name="Castelle C.J."/>
            <person name="Singh A."/>
            <person name="Wilkins M.J."/>
            <person name="Williams K.H."/>
            <person name="Banfield J.F."/>
        </authorList>
    </citation>
    <scope>NUCLEOTIDE SEQUENCE [LARGE SCALE GENOMIC DNA]</scope>
</reference>